<sequence length="585" mass="64074">MDSPFSSTVHDILSGSLKFRILVVGKSGCGKSTLLSKVFGVDPSLENANYVEEFENASSLGIQGGLTFRENRRFILYTSSQDFSPNKDTDFDRIRDFVNAQLSLEDPQQMLHAIWVCMDTPLEGERLDESGVERILDVTHKKVPLIVVLTKFDLLVNSTTSTENTSGLGVDDEIDEALETAERLLDDTLKKVPLDSLLSQQLVTPVSTMAGYEDTISTLIQSTDGAIKKLSGKRTHDLSIPLTWEIAQRQDLETTVTATIDVGRKRHWSGLGSTTEFKGRVMEHCISIIHQDIIAIWNVQDNSSYLGGEDFKARMSHLVEELAYTSQNDMAIPTSPGAAVTFAGATANPIAAIGAVAEAAKWVSDVYQATPTGIACIMGYIVDLIMVLSFLSEIHQFPAVVLHGIEEEAVNAIKAYISSGLLSVTHKEIGKFVAADEWREPTDREDVVLEEIMRLVNKLHPRARDFVKKASHKLPSPVISAASISDKSFEQRAKGESVLSRQPPLVKPFVPRRGALDVVPDILTIVEEATKIPTSSSSSEGLQHPALLIPETNPAESLKRSPSSLLNWIRGERVGTDEDAGRTLV</sequence>
<evidence type="ECO:0000313" key="2">
    <source>
        <dbReference type="Proteomes" id="UP001194468"/>
    </source>
</evidence>
<dbReference type="CDD" id="cd00882">
    <property type="entry name" value="Ras_like_GTPase"/>
    <property type="match status" value="1"/>
</dbReference>
<dbReference type="AlphaFoldDB" id="A0AAD4BXH7"/>
<comment type="caution">
    <text evidence="1">The sequence shown here is derived from an EMBL/GenBank/DDBJ whole genome shotgun (WGS) entry which is preliminary data.</text>
</comment>
<keyword evidence="2" id="KW-1185">Reference proteome</keyword>
<protein>
    <recommendedName>
        <fullName evidence="3">G domain-containing protein</fullName>
    </recommendedName>
</protein>
<proteinExistence type="predicted"/>
<dbReference type="Gene3D" id="3.40.50.300">
    <property type="entry name" value="P-loop containing nucleotide triphosphate hydrolases"/>
    <property type="match status" value="1"/>
</dbReference>
<dbReference type="PRINTS" id="PR00449">
    <property type="entry name" value="RASTRNSFRMNG"/>
</dbReference>
<dbReference type="Proteomes" id="UP001194468">
    <property type="component" value="Unassembled WGS sequence"/>
</dbReference>
<name>A0AAD4BXH7_BOLED</name>
<dbReference type="InterPro" id="IPR027417">
    <property type="entry name" value="P-loop_NTPase"/>
</dbReference>
<dbReference type="EMBL" id="WHUW01000009">
    <property type="protein sequence ID" value="KAF8442040.1"/>
    <property type="molecule type" value="Genomic_DNA"/>
</dbReference>
<organism evidence="1 2">
    <name type="scientific">Boletus edulis BED1</name>
    <dbReference type="NCBI Taxonomy" id="1328754"/>
    <lineage>
        <taxon>Eukaryota</taxon>
        <taxon>Fungi</taxon>
        <taxon>Dikarya</taxon>
        <taxon>Basidiomycota</taxon>
        <taxon>Agaricomycotina</taxon>
        <taxon>Agaricomycetes</taxon>
        <taxon>Agaricomycetidae</taxon>
        <taxon>Boletales</taxon>
        <taxon>Boletineae</taxon>
        <taxon>Boletaceae</taxon>
        <taxon>Boletoideae</taxon>
        <taxon>Boletus</taxon>
    </lineage>
</organism>
<reference evidence="1" key="1">
    <citation type="submission" date="2019-10" db="EMBL/GenBank/DDBJ databases">
        <authorList>
            <consortium name="DOE Joint Genome Institute"/>
            <person name="Kuo A."/>
            <person name="Miyauchi S."/>
            <person name="Kiss E."/>
            <person name="Drula E."/>
            <person name="Kohler A."/>
            <person name="Sanchez-Garcia M."/>
            <person name="Andreopoulos B."/>
            <person name="Barry K.W."/>
            <person name="Bonito G."/>
            <person name="Buee M."/>
            <person name="Carver A."/>
            <person name="Chen C."/>
            <person name="Cichocki N."/>
            <person name="Clum A."/>
            <person name="Culley D."/>
            <person name="Crous P.W."/>
            <person name="Fauchery L."/>
            <person name="Girlanda M."/>
            <person name="Hayes R."/>
            <person name="Keri Z."/>
            <person name="LaButti K."/>
            <person name="Lipzen A."/>
            <person name="Lombard V."/>
            <person name="Magnuson J."/>
            <person name="Maillard F."/>
            <person name="Morin E."/>
            <person name="Murat C."/>
            <person name="Nolan M."/>
            <person name="Ohm R."/>
            <person name="Pangilinan J."/>
            <person name="Pereira M."/>
            <person name="Perotto S."/>
            <person name="Peter M."/>
            <person name="Riley R."/>
            <person name="Sitrit Y."/>
            <person name="Stielow B."/>
            <person name="Szollosi G."/>
            <person name="Zifcakova L."/>
            <person name="Stursova M."/>
            <person name="Spatafora J.W."/>
            <person name="Tedersoo L."/>
            <person name="Vaario L.-M."/>
            <person name="Yamada A."/>
            <person name="Yan M."/>
            <person name="Wang P."/>
            <person name="Xu J."/>
            <person name="Bruns T."/>
            <person name="Baldrian P."/>
            <person name="Vilgalys R."/>
            <person name="Henrissat B."/>
            <person name="Grigoriev I.V."/>
            <person name="Hibbett D."/>
            <person name="Nagy L.G."/>
            <person name="Martin F.M."/>
        </authorList>
    </citation>
    <scope>NUCLEOTIDE SEQUENCE</scope>
    <source>
        <strain evidence="1">BED1</strain>
    </source>
</reference>
<gene>
    <name evidence="1" type="ORF">L210DRAFT_3535641</name>
</gene>
<reference evidence="1" key="2">
    <citation type="journal article" date="2020" name="Nat. Commun.">
        <title>Large-scale genome sequencing of mycorrhizal fungi provides insights into the early evolution of symbiotic traits.</title>
        <authorList>
            <person name="Miyauchi S."/>
            <person name="Kiss E."/>
            <person name="Kuo A."/>
            <person name="Drula E."/>
            <person name="Kohler A."/>
            <person name="Sanchez-Garcia M."/>
            <person name="Morin E."/>
            <person name="Andreopoulos B."/>
            <person name="Barry K.W."/>
            <person name="Bonito G."/>
            <person name="Buee M."/>
            <person name="Carver A."/>
            <person name="Chen C."/>
            <person name="Cichocki N."/>
            <person name="Clum A."/>
            <person name="Culley D."/>
            <person name="Crous P.W."/>
            <person name="Fauchery L."/>
            <person name="Girlanda M."/>
            <person name="Hayes R.D."/>
            <person name="Keri Z."/>
            <person name="LaButti K."/>
            <person name="Lipzen A."/>
            <person name="Lombard V."/>
            <person name="Magnuson J."/>
            <person name="Maillard F."/>
            <person name="Murat C."/>
            <person name="Nolan M."/>
            <person name="Ohm R.A."/>
            <person name="Pangilinan J."/>
            <person name="Pereira M.F."/>
            <person name="Perotto S."/>
            <person name="Peter M."/>
            <person name="Pfister S."/>
            <person name="Riley R."/>
            <person name="Sitrit Y."/>
            <person name="Stielow J.B."/>
            <person name="Szollosi G."/>
            <person name="Zifcakova L."/>
            <person name="Stursova M."/>
            <person name="Spatafora J.W."/>
            <person name="Tedersoo L."/>
            <person name="Vaario L.M."/>
            <person name="Yamada A."/>
            <person name="Yan M."/>
            <person name="Wang P."/>
            <person name="Xu J."/>
            <person name="Bruns T."/>
            <person name="Baldrian P."/>
            <person name="Vilgalys R."/>
            <person name="Dunand C."/>
            <person name="Henrissat B."/>
            <person name="Grigoriev I.V."/>
            <person name="Hibbett D."/>
            <person name="Nagy L.G."/>
            <person name="Martin F.M."/>
        </authorList>
    </citation>
    <scope>NUCLEOTIDE SEQUENCE</scope>
    <source>
        <strain evidence="1">BED1</strain>
    </source>
</reference>
<dbReference type="SUPFAM" id="SSF52540">
    <property type="entry name" value="P-loop containing nucleoside triphosphate hydrolases"/>
    <property type="match status" value="1"/>
</dbReference>
<evidence type="ECO:0000313" key="1">
    <source>
        <dbReference type="EMBL" id="KAF8442040.1"/>
    </source>
</evidence>
<evidence type="ECO:0008006" key="3">
    <source>
        <dbReference type="Google" id="ProtNLM"/>
    </source>
</evidence>
<accession>A0AAD4BXH7</accession>